<gene>
    <name evidence="2" type="ORF">BN12_1200008</name>
</gene>
<dbReference type="STRING" id="1194083.BN12_1200008"/>
<feature type="domain" description="Aminoglycoside phosphotransferase" evidence="1">
    <location>
        <begin position="36"/>
        <end position="250"/>
    </location>
</feature>
<dbReference type="OrthoDB" id="3806873at2"/>
<dbReference type="PANTHER" id="PTHR47829">
    <property type="entry name" value="HYDROLASE, PUTATIVE (AFU_ORTHOLOGUE AFUA_1G12880)-RELATED"/>
    <property type="match status" value="1"/>
</dbReference>
<comment type="caution">
    <text evidence="2">The sequence shown here is derived from an EMBL/GenBank/DDBJ whole genome shotgun (WGS) entry which is preliminary data.</text>
</comment>
<dbReference type="SUPFAM" id="SSF56112">
    <property type="entry name" value="Protein kinase-like (PK-like)"/>
    <property type="match status" value="1"/>
</dbReference>
<dbReference type="PANTHER" id="PTHR47829:SF1">
    <property type="entry name" value="HAD FAMILY PHOSPHATASE"/>
    <property type="match status" value="1"/>
</dbReference>
<accession>A0A077LWG4</accession>
<name>A0A077LWG4_9MICO</name>
<dbReference type="Gene3D" id="3.30.200.20">
    <property type="entry name" value="Phosphorylase Kinase, domain 1"/>
    <property type="match status" value="1"/>
</dbReference>
<organism evidence="2 3">
    <name type="scientific">Nostocoides japonicum T1-X7</name>
    <dbReference type="NCBI Taxonomy" id="1194083"/>
    <lineage>
        <taxon>Bacteria</taxon>
        <taxon>Bacillati</taxon>
        <taxon>Actinomycetota</taxon>
        <taxon>Actinomycetes</taxon>
        <taxon>Micrococcales</taxon>
        <taxon>Intrasporangiaceae</taxon>
        <taxon>Nostocoides</taxon>
    </lineage>
</organism>
<keyword evidence="2" id="KW-0808">Transferase</keyword>
<dbReference type="GO" id="GO:0016740">
    <property type="term" value="F:transferase activity"/>
    <property type="evidence" value="ECO:0007669"/>
    <property type="project" value="UniProtKB-KW"/>
</dbReference>
<dbReference type="AlphaFoldDB" id="A0A077LWG4"/>
<keyword evidence="3" id="KW-1185">Reference proteome</keyword>
<sequence length="346" mass="37148">MTAAASVTQPPGVDLVALRGWFPGHVPGATDAPLTGQLIAGGKSNLTYVVGDGERTWIVRRPPLGHVLATAHDMSREYRVITALRDTDVPVPTTYALCQDEEVIGAPFYVMERVAGTPYRHAAELEPLGADRTRAISTGLVDVLVALHHVDPQAVGLGDFGRAEGYLARQVARWRKQLDASRSRDLPGADELHDRLAAAVPSESAAGIVHGDYRLDNVLTDENDRLAAVLDWEMATLGDPIMDLAIMTLYGRLATVPGGFNVADASMAPGYLSEGEILQRYAGASGRDLSQFGFYLGLAAYKLAAILEGIHFRYLHGQTVGDGFEHVGDAIHPLLDLGLTALKENH</sequence>
<evidence type="ECO:0000313" key="3">
    <source>
        <dbReference type="Proteomes" id="UP000035721"/>
    </source>
</evidence>
<dbReference type="InterPro" id="IPR011009">
    <property type="entry name" value="Kinase-like_dom_sf"/>
</dbReference>
<dbReference type="CDD" id="cd05154">
    <property type="entry name" value="ACAD10_11_N-like"/>
    <property type="match status" value="1"/>
</dbReference>
<dbReference type="InterPro" id="IPR052898">
    <property type="entry name" value="ACAD10-like"/>
</dbReference>
<evidence type="ECO:0000259" key="1">
    <source>
        <dbReference type="Pfam" id="PF01636"/>
    </source>
</evidence>
<dbReference type="EMBL" id="CAJB01000025">
    <property type="protein sequence ID" value="CCH76354.1"/>
    <property type="molecule type" value="Genomic_DNA"/>
</dbReference>
<protein>
    <submittedName>
        <fullName evidence="2">Putative phosphotransferase</fullName>
    </submittedName>
</protein>
<dbReference type="InterPro" id="IPR002575">
    <property type="entry name" value="Aminoglycoside_PTrfase"/>
</dbReference>
<evidence type="ECO:0000313" key="2">
    <source>
        <dbReference type="EMBL" id="CCH76354.1"/>
    </source>
</evidence>
<reference evidence="2 3" key="1">
    <citation type="journal article" date="2013" name="ISME J.">
        <title>A metabolic model for members of the genus Tetrasphaera involved in enhanced biological phosphorus removal.</title>
        <authorList>
            <person name="Kristiansen R."/>
            <person name="Nguyen H.T.T."/>
            <person name="Saunders A.M."/>
            <person name="Nielsen J.L."/>
            <person name="Wimmer R."/>
            <person name="Le V.Q."/>
            <person name="McIlroy S.J."/>
            <person name="Petrovski S."/>
            <person name="Seviour R.J."/>
            <person name="Calteau A."/>
            <person name="Nielsen K.L."/>
            <person name="Nielsen P.H."/>
        </authorList>
    </citation>
    <scope>NUCLEOTIDE SEQUENCE [LARGE SCALE GENOMIC DNA]</scope>
    <source>
        <strain evidence="2 3">T1-X7</strain>
    </source>
</reference>
<dbReference type="Proteomes" id="UP000035721">
    <property type="component" value="Unassembled WGS sequence"/>
</dbReference>
<proteinExistence type="predicted"/>
<dbReference type="Gene3D" id="3.90.1200.10">
    <property type="match status" value="1"/>
</dbReference>
<dbReference type="Pfam" id="PF01636">
    <property type="entry name" value="APH"/>
    <property type="match status" value="1"/>
</dbReference>
<dbReference type="RefSeq" id="WP_048553084.1">
    <property type="nucleotide sequence ID" value="NZ_HF570958.1"/>
</dbReference>
<dbReference type="InterPro" id="IPR041726">
    <property type="entry name" value="ACAD10_11_N"/>
</dbReference>